<gene>
    <name evidence="1" type="ORF">BRYFOR_06406</name>
</gene>
<name>C6LCQ9_9FIRM</name>
<comment type="caution">
    <text evidence="1">The sequence shown here is derived from an EMBL/GenBank/DDBJ whole genome shotgun (WGS) entry which is preliminary data.</text>
</comment>
<reference evidence="1" key="1">
    <citation type="submission" date="2009-07" db="EMBL/GenBank/DDBJ databases">
        <authorList>
            <person name="Weinstock G."/>
            <person name="Sodergren E."/>
            <person name="Clifton S."/>
            <person name="Fulton L."/>
            <person name="Fulton B."/>
            <person name="Courtney L."/>
            <person name="Fronick C."/>
            <person name="Harrison M."/>
            <person name="Strong C."/>
            <person name="Farmer C."/>
            <person name="Delahaunty K."/>
            <person name="Markovic C."/>
            <person name="Hall O."/>
            <person name="Minx P."/>
            <person name="Tomlinson C."/>
            <person name="Mitreva M."/>
            <person name="Nelson J."/>
            <person name="Hou S."/>
            <person name="Wollam A."/>
            <person name="Pepin K.H."/>
            <person name="Johnson M."/>
            <person name="Bhonagiri V."/>
            <person name="Nash W.E."/>
            <person name="Warren W."/>
            <person name="Chinwalla A."/>
            <person name="Mardis E.R."/>
            <person name="Wilson R.K."/>
        </authorList>
    </citation>
    <scope>NUCLEOTIDE SEQUENCE [LARGE SCALE GENOMIC DNA]</scope>
    <source>
        <strain evidence="1">DSM 14469</strain>
    </source>
</reference>
<dbReference type="OrthoDB" id="3611744at2"/>
<dbReference type="AlphaFoldDB" id="C6LCQ9"/>
<dbReference type="Proteomes" id="UP000005561">
    <property type="component" value="Unassembled WGS sequence"/>
</dbReference>
<evidence type="ECO:0000313" key="1">
    <source>
        <dbReference type="EMBL" id="EET61723.1"/>
    </source>
</evidence>
<dbReference type="Pfam" id="PF08889">
    <property type="entry name" value="WbqC"/>
    <property type="match status" value="1"/>
</dbReference>
<accession>C6LCQ9</accession>
<dbReference type="EMBL" id="ACCL02000005">
    <property type="protein sequence ID" value="EET61723.1"/>
    <property type="molecule type" value="Genomic_DNA"/>
</dbReference>
<evidence type="ECO:0000313" key="2">
    <source>
        <dbReference type="Proteomes" id="UP000005561"/>
    </source>
</evidence>
<dbReference type="eggNOG" id="COG4122">
    <property type="taxonomic scope" value="Bacteria"/>
</dbReference>
<organism evidence="1 2">
    <name type="scientific">Marvinbryantia formatexigens DSM 14469</name>
    <dbReference type="NCBI Taxonomy" id="478749"/>
    <lineage>
        <taxon>Bacteria</taxon>
        <taxon>Bacillati</taxon>
        <taxon>Bacillota</taxon>
        <taxon>Clostridia</taxon>
        <taxon>Lachnospirales</taxon>
        <taxon>Lachnospiraceae</taxon>
        <taxon>Marvinbryantia</taxon>
    </lineage>
</organism>
<proteinExistence type="predicted"/>
<sequence length="233" mass="26894">MKLGVMQPYFFPYIGYWQLMNAVDTYVIFDDVAYIKRGWINRNRIKMNGTVQRIGISIKHASQNKKINELYLAQSEKETAGFFRSLELSYKKAPYYDRGMAIAEKALCGGKENLAEFLAESMFIVADYLGIHTKFLFSSSLEKDESLKAQDKILEICHILEADTYINAAGGRALYHPDVFRKQGIELRFLETDGDIVYPQGKGDFIPNLSILDVIMYNEKEDIRRLLEKYTFC</sequence>
<dbReference type="RefSeq" id="WP_006861201.1">
    <property type="nucleotide sequence ID" value="NZ_ACCL02000005.1"/>
</dbReference>
<keyword evidence="2" id="KW-1185">Reference proteome</keyword>
<dbReference type="InterPro" id="IPR014985">
    <property type="entry name" value="WbqC"/>
</dbReference>
<protein>
    <submittedName>
        <fullName evidence="1">WbqC-like protein</fullName>
    </submittedName>
</protein>
<dbReference type="STRING" id="168384.SAMN05660368_00052"/>